<evidence type="ECO:0000256" key="1">
    <source>
        <dbReference type="ARBA" id="ARBA00006854"/>
    </source>
</evidence>
<feature type="domain" description="WAPL" evidence="3">
    <location>
        <begin position="49"/>
        <end position="514"/>
    </location>
</feature>
<dbReference type="PROSITE" id="PS51271">
    <property type="entry name" value="WAPL"/>
    <property type="match status" value="1"/>
</dbReference>
<dbReference type="Gene3D" id="1.25.10.10">
    <property type="entry name" value="Leucine-rich Repeat Variant"/>
    <property type="match status" value="1"/>
</dbReference>
<dbReference type="PANTHER" id="PTHR22100">
    <property type="entry name" value="WINGS APART-LIKE PROTEIN HOMOLOG"/>
    <property type="match status" value="1"/>
</dbReference>
<dbReference type="InterPro" id="IPR039874">
    <property type="entry name" value="WAPL"/>
</dbReference>
<dbReference type="EMBL" id="GGYP01003340">
    <property type="protein sequence ID" value="MDE48111.1"/>
    <property type="molecule type" value="Transcribed_RNA"/>
</dbReference>
<comment type="similarity">
    <text evidence="1">Belongs to the WAPL family.</text>
</comment>
<evidence type="ECO:0000313" key="4">
    <source>
        <dbReference type="EMBL" id="MDE48111.1"/>
    </source>
</evidence>
<dbReference type="PANTHER" id="PTHR22100:SF13">
    <property type="entry name" value="WINGS APART-LIKE PROTEIN HOMOLOG"/>
    <property type="match status" value="1"/>
</dbReference>
<name>A0A6G1SD14_9ACAR</name>
<evidence type="ECO:0000259" key="3">
    <source>
        <dbReference type="PROSITE" id="PS51271"/>
    </source>
</evidence>
<reference evidence="4" key="1">
    <citation type="submission" date="2018-10" db="EMBL/GenBank/DDBJ databases">
        <title>Transcriptome assembly of Aceria tosichella (Wheat curl mite) Type 2.</title>
        <authorList>
            <person name="Scully E.D."/>
            <person name="Geib S.M."/>
            <person name="Palmer N.A."/>
            <person name="Gupta A.K."/>
            <person name="Sarath G."/>
            <person name="Tatineni S."/>
        </authorList>
    </citation>
    <scope>NUCLEOTIDE SEQUENCE</scope>
    <source>
        <strain evidence="4">LincolnNE</strain>
    </source>
</reference>
<dbReference type="Pfam" id="PF07814">
    <property type="entry name" value="WAPL"/>
    <property type="match status" value="1"/>
</dbReference>
<sequence>MNLPKKKARIFSNDGSRARSRAVVFNATNYFNGDTSTTDDFDFTEPIAPVSSQSRQEDIRRTRKAHQCHDSGESNQMDTDIEYFIESLDREKNKNDIRCLSLLGLAKKVMSIEYRMHLRAHDYMPKIMTTLIDAPDDPALALSCATLMFIHNQDKMSSDIDPVALKLMLDLIRGGENVHNTDKVDKKHKDAVLELITGMRENGHAKYLDMNKITAAKLATETLLGLNSKRAGEWFKEEIRRLKGIDFVLDTIISIAQTEDLETNDALLNTLDKCMHLIENITFQNQCNQGYIVEYNDGALLDSCLDLLTLCKREITIAVDDAQLKLFTTALLTTLRVLNNITSENESSSVVGSRFELTDLILYFINDLQAFIKAELRSDVTMICVCLLINMVEFNRQLRSYLMTDFRINELIDTFYKRISEAQHTEQQADQLLDSHKREKMTEAMQDSLINQVIAKSGKHMEHSVIAACFAILFGCIIQDSSEYREKLISYLHDNSVVPLVDVLQKLHDFSHLAEIMTKTGVDRVKRIIKVLK</sequence>
<dbReference type="InterPro" id="IPR012502">
    <property type="entry name" value="WAPL_dom"/>
</dbReference>
<gene>
    <name evidence="4" type="primary">wapl</name>
    <name evidence="4" type="ORF">g.19817</name>
</gene>
<dbReference type="InterPro" id="IPR022771">
    <property type="entry name" value="WAPL_C"/>
</dbReference>
<proteinExistence type="inferred from homology"/>
<feature type="region of interest" description="Disordered" evidence="2">
    <location>
        <begin position="50"/>
        <end position="73"/>
    </location>
</feature>
<evidence type="ECO:0000256" key="2">
    <source>
        <dbReference type="SAM" id="MobiDB-lite"/>
    </source>
</evidence>
<dbReference type="AlphaFoldDB" id="A0A6G1SD14"/>
<accession>A0A6G1SD14</accession>
<protein>
    <submittedName>
        <fullName evidence="4">Protein wings apart-like</fullName>
    </submittedName>
</protein>
<organism evidence="4">
    <name type="scientific">Aceria tosichella</name>
    <name type="common">wheat curl mite</name>
    <dbReference type="NCBI Taxonomy" id="561515"/>
    <lineage>
        <taxon>Eukaryota</taxon>
        <taxon>Metazoa</taxon>
        <taxon>Ecdysozoa</taxon>
        <taxon>Arthropoda</taxon>
        <taxon>Chelicerata</taxon>
        <taxon>Arachnida</taxon>
        <taxon>Acari</taxon>
        <taxon>Acariformes</taxon>
        <taxon>Trombidiformes</taxon>
        <taxon>Prostigmata</taxon>
        <taxon>Eupodina</taxon>
        <taxon>Eriophyoidea</taxon>
        <taxon>Eriophyidae</taxon>
        <taxon>Eriophyinae</taxon>
        <taxon>Aceriini</taxon>
        <taxon>Aceria</taxon>
    </lineage>
</organism>
<dbReference type="InterPro" id="IPR011989">
    <property type="entry name" value="ARM-like"/>
</dbReference>